<evidence type="ECO:0000256" key="2">
    <source>
        <dbReference type="ARBA" id="ARBA00022670"/>
    </source>
</evidence>
<name>A0A9P6RQR3_9FUNG</name>
<dbReference type="OrthoDB" id="65596at2759"/>
<gene>
    <name evidence="8" type="ORF">BGZ99_003205</name>
</gene>
<dbReference type="PROSITE" id="PS50802">
    <property type="entry name" value="OTU"/>
    <property type="match status" value="1"/>
</dbReference>
<dbReference type="SUPFAM" id="SSF54001">
    <property type="entry name" value="Cysteine proteinases"/>
    <property type="match status" value="1"/>
</dbReference>
<comment type="subcellular location">
    <subcellularLocation>
        <location evidence="6">Cytoplasm</location>
    </subcellularLocation>
</comment>
<keyword evidence="9" id="KW-1185">Reference proteome</keyword>
<comment type="function">
    <text evidence="6">Hydrolase that can remove conjugated ubiquitin from proteins and may therefore play an important regulatory role at the level of protein turnover by preventing degradation.</text>
</comment>
<dbReference type="Pfam" id="PF02338">
    <property type="entry name" value="OTU"/>
    <property type="match status" value="1"/>
</dbReference>
<keyword evidence="4 6" id="KW-0378">Hydrolase</keyword>
<keyword evidence="5 6" id="KW-0788">Thiol protease</keyword>
<organism evidence="8 9">
    <name type="scientific">Dissophora globulifera</name>
    <dbReference type="NCBI Taxonomy" id="979702"/>
    <lineage>
        <taxon>Eukaryota</taxon>
        <taxon>Fungi</taxon>
        <taxon>Fungi incertae sedis</taxon>
        <taxon>Mucoromycota</taxon>
        <taxon>Mortierellomycotina</taxon>
        <taxon>Mortierellomycetes</taxon>
        <taxon>Mortierellales</taxon>
        <taxon>Mortierellaceae</taxon>
        <taxon>Dissophora</taxon>
    </lineage>
</organism>
<keyword evidence="2" id="KW-0645">Protease</keyword>
<dbReference type="PROSITE" id="PS00028">
    <property type="entry name" value="ZINC_FINGER_C2H2_1"/>
    <property type="match status" value="1"/>
</dbReference>
<evidence type="ECO:0000256" key="4">
    <source>
        <dbReference type="ARBA" id="ARBA00022801"/>
    </source>
</evidence>
<evidence type="ECO:0000259" key="7">
    <source>
        <dbReference type="PROSITE" id="PS50802"/>
    </source>
</evidence>
<evidence type="ECO:0000256" key="6">
    <source>
        <dbReference type="RuleBase" id="RU367104"/>
    </source>
</evidence>
<dbReference type="PANTHER" id="PTHR13312:SF0">
    <property type="entry name" value="UBIQUITIN THIOESTERASE OTU1"/>
    <property type="match status" value="1"/>
</dbReference>
<dbReference type="EMBL" id="JAAAIP010000205">
    <property type="protein sequence ID" value="KAG0322658.1"/>
    <property type="molecule type" value="Genomic_DNA"/>
</dbReference>
<sequence length="397" mass="42722">MSIVKFGYPPKLLTIDTTTAKSTLDSLGIKDGEQILISERPDGSVATYNFASDFSTPITTSTPAVAPAQTAAPSSATPSLATMSNSAASSAFAASTGAGSGGSLFGSHPTHSTTGAQSAFQARSQPGNAFGGLATAGSSFNRPVAPPPLPQRALSESTNAVRIRDQGLLVVREVEDDNSCLFNAIAYTLDPTMKNNVRGLRQIVAQAIEANSDAYPDVVLGRPRKEYCDWIMRENSWGGAIELAIFSDYYKTGRSYGIIGERRQPAMTLWHQQSGHCIFFSEIDSIDVSTNRVDRFGEGQYGQRVLVMYSGIHYDAIALTPGLDIPAECDQTQFDTHSEDIISAGVQLAAKLKQAHKYTDLATFTLRCSICQVGLKGEKDAQQHAQQTMHTSFEEYH</sequence>
<dbReference type="GO" id="GO:0005829">
    <property type="term" value="C:cytosol"/>
    <property type="evidence" value="ECO:0007669"/>
    <property type="project" value="TreeGrafter"/>
</dbReference>
<dbReference type="InterPro" id="IPR003323">
    <property type="entry name" value="OTU_dom"/>
</dbReference>
<feature type="domain" description="OTU" evidence="7">
    <location>
        <begin position="169"/>
        <end position="320"/>
    </location>
</feature>
<dbReference type="Proteomes" id="UP000738325">
    <property type="component" value="Unassembled WGS sequence"/>
</dbReference>
<dbReference type="Gene3D" id="3.90.70.80">
    <property type="match status" value="2"/>
</dbReference>
<dbReference type="InterPro" id="IPR013087">
    <property type="entry name" value="Znf_C2H2_type"/>
</dbReference>
<dbReference type="InterPro" id="IPR057766">
    <property type="entry name" value="Znf-C2H2_OTU1-like_C"/>
</dbReference>
<accession>A0A9P6RQR3</accession>
<dbReference type="GO" id="GO:0005634">
    <property type="term" value="C:nucleus"/>
    <property type="evidence" value="ECO:0007669"/>
    <property type="project" value="TreeGrafter"/>
</dbReference>
<dbReference type="InterPro" id="IPR038765">
    <property type="entry name" value="Papain-like_cys_pep_sf"/>
</dbReference>
<protein>
    <recommendedName>
        <fullName evidence="6">Ubiquitin thioesterase OTU</fullName>
        <ecNumber evidence="6">3.4.19.12</ecNumber>
    </recommendedName>
</protein>
<dbReference type="GO" id="GO:0036503">
    <property type="term" value="P:ERAD pathway"/>
    <property type="evidence" value="ECO:0007669"/>
    <property type="project" value="TreeGrafter"/>
</dbReference>
<dbReference type="GO" id="GO:0016579">
    <property type="term" value="P:protein deubiquitination"/>
    <property type="evidence" value="ECO:0007669"/>
    <property type="project" value="TreeGrafter"/>
</dbReference>
<comment type="caution">
    <text evidence="8">The sequence shown here is derived from an EMBL/GenBank/DDBJ whole genome shotgun (WGS) entry which is preliminary data.</text>
</comment>
<evidence type="ECO:0000256" key="5">
    <source>
        <dbReference type="ARBA" id="ARBA00022807"/>
    </source>
</evidence>
<dbReference type="EC" id="3.4.19.12" evidence="6"/>
<keyword evidence="3 6" id="KW-0833">Ubl conjugation pathway</keyword>
<dbReference type="GO" id="GO:0004843">
    <property type="term" value="F:cysteine-type deubiquitinase activity"/>
    <property type="evidence" value="ECO:0007669"/>
    <property type="project" value="UniProtKB-UniRule"/>
</dbReference>
<evidence type="ECO:0000313" key="9">
    <source>
        <dbReference type="Proteomes" id="UP000738325"/>
    </source>
</evidence>
<evidence type="ECO:0000256" key="1">
    <source>
        <dbReference type="ARBA" id="ARBA00000707"/>
    </source>
</evidence>
<evidence type="ECO:0000256" key="3">
    <source>
        <dbReference type="ARBA" id="ARBA00022786"/>
    </source>
</evidence>
<dbReference type="PANTHER" id="PTHR13312">
    <property type="entry name" value="HIV-INDUCED PROTEIN-7-LIKE PROTEASE"/>
    <property type="match status" value="1"/>
</dbReference>
<dbReference type="Gene3D" id="3.10.20.90">
    <property type="entry name" value="Phosphatidylinositol 3-kinase Catalytic Subunit, Chain A, domain 1"/>
    <property type="match status" value="1"/>
</dbReference>
<dbReference type="GO" id="GO:0030968">
    <property type="term" value="P:endoplasmic reticulum unfolded protein response"/>
    <property type="evidence" value="ECO:0007669"/>
    <property type="project" value="TreeGrafter"/>
</dbReference>
<dbReference type="AlphaFoldDB" id="A0A9P6RQR3"/>
<keyword evidence="6" id="KW-0963">Cytoplasm</keyword>
<reference evidence="8" key="1">
    <citation type="journal article" date="2020" name="Fungal Divers.">
        <title>Resolving the Mortierellaceae phylogeny through synthesis of multi-gene phylogenetics and phylogenomics.</title>
        <authorList>
            <person name="Vandepol N."/>
            <person name="Liber J."/>
            <person name="Desiro A."/>
            <person name="Na H."/>
            <person name="Kennedy M."/>
            <person name="Barry K."/>
            <person name="Grigoriev I.V."/>
            <person name="Miller A.N."/>
            <person name="O'Donnell K."/>
            <person name="Stajich J.E."/>
            <person name="Bonito G."/>
        </authorList>
    </citation>
    <scope>NUCLEOTIDE SEQUENCE</scope>
    <source>
        <strain evidence="8">REB-010B</strain>
    </source>
</reference>
<proteinExistence type="predicted"/>
<evidence type="ECO:0000313" key="8">
    <source>
        <dbReference type="EMBL" id="KAG0322658.1"/>
    </source>
</evidence>
<dbReference type="Pfam" id="PF24560">
    <property type="entry name" value="zf-C2H2_OTU1_C"/>
    <property type="match status" value="1"/>
</dbReference>
<comment type="catalytic activity">
    <reaction evidence="1 6">
        <text>Thiol-dependent hydrolysis of ester, thioester, amide, peptide and isopeptide bonds formed by the C-terminal Gly of ubiquitin (a 76-residue protein attached to proteins as an intracellular targeting signal).</text>
        <dbReference type="EC" id="3.4.19.12"/>
    </reaction>
</comment>
<dbReference type="CDD" id="cd22745">
    <property type="entry name" value="OTU_OTU1"/>
    <property type="match status" value="1"/>
</dbReference>